<evidence type="ECO:0000256" key="8">
    <source>
        <dbReference type="ARBA" id="ARBA00035528"/>
    </source>
</evidence>
<sequence>MLRRVTSSIIQTRGIKHTVNIQWVRPPYTPAYKPERSGDLEGLPPIPETALGKDYALSEEIKDAPEVVKKIFSVAHLGSKEYNALVRKELMDRVKRHAYDENTAESRIARITGQIRCLQDNLERFPRNVGAKKTAQELIDKRKKLLKFLRQYDYKKFEWLLEKLNIEYKDHPESYHKLTRKESLRKLTEMHCDDIRNSKLNDYRNLLESQQGPFLTEKLAALKFIRGEQIELQLPVTVSEQDIKKVEQQLETWKIKDDIKQKAKKKKRNLIVDTSIE</sequence>
<gene>
    <name evidence="10" type="ORF">g.1251</name>
</gene>
<comment type="subcellular location">
    <subcellularLocation>
        <location evidence="1">Mitochondrion</location>
    </subcellularLocation>
</comment>
<dbReference type="GO" id="GO:0032543">
    <property type="term" value="P:mitochondrial translation"/>
    <property type="evidence" value="ECO:0007669"/>
    <property type="project" value="TreeGrafter"/>
</dbReference>
<evidence type="ECO:0000256" key="7">
    <source>
        <dbReference type="ARBA" id="ARBA00035249"/>
    </source>
</evidence>
<dbReference type="GO" id="GO:0003735">
    <property type="term" value="F:structural constituent of ribosome"/>
    <property type="evidence" value="ECO:0007669"/>
    <property type="project" value="InterPro"/>
</dbReference>
<dbReference type="GO" id="GO:0003723">
    <property type="term" value="F:RNA binding"/>
    <property type="evidence" value="ECO:0007669"/>
    <property type="project" value="TreeGrafter"/>
</dbReference>
<keyword evidence="5" id="KW-0496">Mitochondrion</keyword>
<dbReference type="InterPro" id="IPR009068">
    <property type="entry name" value="uS15_NS1_RNA-bd_sf"/>
</dbReference>
<evidence type="ECO:0000256" key="9">
    <source>
        <dbReference type="RuleBase" id="RU003919"/>
    </source>
</evidence>
<dbReference type="AlphaFoldDB" id="A0A1E1WMU8"/>
<dbReference type="PANTHER" id="PTHR46685:SF1">
    <property type="entry name" value="SMALL RIBOSOMAL SUBUNIT PROTEIN US15M"/>
    <property type="match status" value="1"/>
</dbReference>
<dbReference type="SMART" id="SM01387">
    <property type="entry name" value="Ribosomal_S15"/>
    <property type="match status" value="1"/>
</dbReference>
<dbReference type="GO" id="GO:0005763">
    <property type="term" value="C:mitochondrial small ribosomal subunit"/>
    <property type="evidence" value="ECO:0007669"/>
    <property type="project" value="TreeGrafter"/>
</dbReference>
<organism evidence="10">
    <name type="scientific">Pectinophora gossypiella</name>
    <name type="common">Cotton pink bollworm</name>
    <name type="synonym">Depressaria gossypiella</name>
    <dbReference type="NCBI Taxonomy" id="13191"/>
    <lineage>
        <taxon>Eukaryota</taxon>
        <taxon>Metazoa</taxon>
        <taxon>Ecdysozoa</taxon>
        <taxon>Arthropoda</taxon>
        <taxon>Hexapoda</taxon>
        <taxon>Insecta</taxon>
        <taxon>Pterygota</taxon>
        <taxon>Neoptera</taxon>
        <taxon>Endopterygota</taxon>
        <taxon>Lepidoptera</taxon>
        <taxon>Glossata</taxon>
        <taxon>Ditrysia</taxon>
        <taxon>Gelechioidea</taxon>
        <taxon>Gelechiidae</taxon>
        <taxon>Apatetrinae</taxon>
        <taxon>Pectinophora</taxon>
    </lineage>
</organism>
<reference evidence="10" key="1">
    <citation type="submission" date="2015-09" db="EMBL/GenBank/DDBJ databases">
        <title>De novo assembly of Pectinophora gossypiella (Pink Bollworm) gut transcriptome.</title>
        <authorList>
            <person name="Tassone E.E."/>
        </authorList>
    </citation>
    <scope>NUCLEOTIDE SEQUENCE</scope>
</reference>
<keyword evidence="4 9" id="KW-0689">Ribosomal protein</keyword>
<keyword evidence="6 9" id="KW-0687">Ribonucleoprotein</keyword>
<accession>A0A1E1WMU8</accession>
<evidence type="ECO:0000256" key="1">
    <source>
        <dbReference type="ARBA" id="ARBA00004173"/>
    </source>
</evidence>
<comment type="similarity">
    <text evidence="2 9">Belongs to the universal ribosomal protein uS15 family.</text>
</comment>
<evidence type="ECO:0000256" key="3">
    <source>
        <dbReference type="ARBA" id="ARBA00022946"/>
    </source>
</evidence>
<dbReference type="PANTHER" id="PTHR46685">
    <property type="entry name" value="28S RIBOSOMAL PROTEIN S15, MITOCHONDRIAL"/>
    <property type="match status" value="1"/>
</dbReference>
<dbReference type="InterPro" id="IPR000589">
    <property type="entry name" value="Ribosomal_uS15"/>
</dbReference>
<name>A0A1E1WMU8_PECGO</name>
<dbReference type="EMBL" id="GDQN01002732">
    <property type="protein sequence ID" value="JAT88322.1"/>
    <property type="molecule type" value="Transcribed_RNA"/>
</dbReference>
<dbReference type="OrthoDB" id="441444at2759"/>
<protein>
    <recommendedName>
        <fullName evidence="7">Small ribosomal subunit protein uS15m</fullName>
    </recommendedName>
    <alternativeName>
        <fullName evidence="8">28S ribosomal protein S15, mitochondrial</fullName>
    </alternativeName>
</protein>
<evidence type="ECO:0000313" key="10">
    <source>
        <dbReference type="EMBL" id="JAT88322.1"/>
    </source>
</evidence>
<proteinExistence type="inferred from homology"/>
<dbReference type="Gene3D" id="1.10.287.10">
    <property type="entry name" value="S15/NS1, RNA-binding"/>
    <property type="match status" value="1"/>
</dbReference>
<evidence type="ECO:0000256" key="2">
    <source>
        <dbReference type="ARBA" id="ARBA00008434"/>
    </source>
</evidence>
<dbReference type="Pfam" id="PF00312">
    <property type="entry name" value="Ribosomal_S15"/>
    <property type="match status" value="1"/>
</dbReference>
<keyword evidence="3" id="KW-0809">Transit peptide</keyword>
<dbReference type="SUPFAM" id="SSF47060">
    <property type="entry name" value="S15/NS1 RNA-binding domain"/>
    <property type="match status" value="1"/>
</dbReference>
<evidence type="ECO:0000256" key="4">
    <source>
        <dbReference type="ARBA" id="ARBA00022980"/>
    </source>
</evidence>
<evidence type="ECO:0000256" key="5">
    <source>
        <dbReference type="ARBA" id="ARBA00023128"/>
    </source>
</evidence>
<dbReference type="InterPro" id="IPR052137">
    <property type="entry name" value="uS15_ribosomal"/>
</dbReference>
<evidence type="ECO:0000256" key="6">
    <source>
        <dbReference type="ARBA" id="ARBA00023274"/>
    </source>
</evidence>